<dbReference type="InterPro" id="IPR050095">
    <property type="entry name" value="ECF_ABC_transporter_ATP-bd"/>
</dbReference>
<sequence length="284" mass="31240">MAALIQTEDLNFSYEGGEGYPDVKVLEGITLNISAGEFVAVLGHNGSGKSTLAKHFNAILLPSGGKVYIDGIDTALEERIYDIRQRVGMVFQNPDNQIVATVVEEDVAFALENLGVPPAEIRERVDEALKSVGMYDYRERAPYQLSGGQKQRVAIAGIIAMRPRCIVLDEPTAMLDPSGRREVLKTIRRLNRDFGITIVLITHYMDEAARADRVVVMDAGLVVLDGTPREVFMHIGQLKEIGLDVPQVTELSAMLKENGMNLPDGILFEDECVEAIARELDALK</sequence>
<evidence type="ECO:0000256" key="10">
    <source>
        <dbReference type="RuleBase" id="RU364103"/>
    </source>
</evidence>
<evidence type="ECO:0000256" key="1">
    <source>
        <dbReference type="ARBA" id="ARBA00004202"/>
    </source>
</evidence>
<dbReference type="PROSITE" id="PS50893">
    <property type="entry name" value="ABC_TRANSPORTER_2"/>
    <property type="match status" value="1"/>
</dbReference>
<dbReference type="GO" id="GO:0005524">
    <property type="term" value="F:ATP binding"/>
    <property type="evidence" value="ECO:0007669"/>
    <property type="project" value="UniProtKB-UniRule"/>
</dbReference>
<dbReference type="NCBIfam" id="TIGR04520">
    <property type="entry name" value="ECF_ATPase_1"/>
    <property type="match status" value="1"/>
</dbReference>
<evidence type="ECO:0000256" key="2">
    <source>
        <dbReference type="ARBA" id="ARBA00005417"/>
    </source>
</evidence>
<dbReference type="PROSITE" id="PS00211">
    <property type="entry name" value="ABC_TRANSPORTER_1"/>
    <property type="match status" value="1"/>
</dbReference>
<evidence type="ECO:0000259" key="11">
    <source>
        <dbReference type="PROSITE" id="PS50893"/>
    </source>
</evidence>
<dbReference type="STRING" id="258515.SAMN05192585_10390"/>
<proteinExistence type="inferred from homology"/>
<evidence type="ECO:0000313" key="12">
    <source>
        <dbReference type="EMBL" id="SDM68498.1"/>
    </source>
</evidence>
<evidence type="ECO:0000256" key="8">
    <source>
        <dbReference type="ARBA" id="ARBA00023136"/>
    </source>
</evidence>
<keyword evidence="5 10" id="KW-0547">Nucleotide-binding</keyword>
<dbReference type="GO" id="GO:0016887">
    <property type="term" value="F:ATP hydrolysis activity"/>
    <property type="evidence" value="ECO:0007669"/>
    <property type="project" value="InterPro"/>
</dbReference>
<comment type="subcellular location">
    <subcellularLocation>
        <location evidence="1 10">Cell membrane</location>
        <topology evidence="1 10">Peripheral membrane protein</topology>
    </subcellularLocation>
</comment>
<evidence type="ECO:0000256" key="3">
    <source>
        <dbReference type="ARBA" id="ARBA00022448"/>
    </source>
</evidence>
<evidence type="ECO:0000256" key="7">
    <source>
        <dbReference type="ARBA" id="ARBA00022967"/>
    </source>
</evidence>
<protein>
    <recommendedName>
        <fullName evidence="10">ABC transporter ATP-binding protein</fullName>
    </recommendedName>
</protein>
<dbReference type="Gene3D" id="3.40.50.300">
    <property type="entry name" value="P-loop containing nucleotide triphosphate hydrolases"/>
    <property type="match status" value="1"/>
</dbReference>
<comment type="function">
    <text evidence="9">Probably part of an ABC transporter complex. Responsible for energy coupling to the transport system.</text>
</comment>
<dbReference type="RefSeq" id="WP_092637843.1">
    <property type="nucleotide sequence ID" value="NZ_FNID01000003.1"/>
</dbReference>
<evidence type="ECO:0000313" key="13">
    <source>
        <dbReference type="Proteomes" id="UP000199182"/>
    </source>
</evidence>
<dbReference type="InterPro" id="IPR003439">
    <property type="entry name" value="ABC_transporter-like_ATP-bd"/>
</dbReference>
<dbReference type="PANTHER" id="PTHR43553">
    <property type="entry name" value="HEAVY METAL TRANSPORTER"/>
    <property type="match status" value="1"/>
</dbReference>
<dbReference type="InterPro" id="IPR005876">
    <property type="entry name" value="Co_trans_ATP-bd"/>
</dbReference>
<dbReference type="NCBIfam" id="TIGR01166">
    <property type="entry name" value="cbiO"/>
    <property type="match status" value="1"/>
</dbReference>
<dbReference type="GO" id="GO:0006824">
    <property type="term" value="P:cobalt ion transport"/>
    <property type="evidence" value="ECO:0007669"/>
    <property type="project" value="InterPro"/>
</dbReference>
<evidence type="ECO:0000256" key="4">
    <source>
        <dbReference type="ARBA" id="ARBA00022475"/>
    </source>
</evidence>
<evidence type="ECO:0000256" key="6">
    <source>
        <dbReference type="ARBA" id="ARBA00022840"/>
    </source>
</evidence>
<gene>
    <name evidence="12" type="ORF">SAMN05192585_10390</name>
</gene>
<dbReference type="Proteomes" id="UP000199182">
    <property type="component" value="Unassembled WGS sequence"/>
</dbReference>
<dbReference type="FunFam" id="3.40.50.300:FF:000224">
    <property type="entry name" value="Energy-coupling factor transporter ATP-binding protein EcfA"/>
    <property type="match status" value="1"/>
</dbReference>
<accession>A0A1G9V8E6</accession>
<evidence type="ECO:0000256" key="9">
    <source>
        <dbReference type="ARBA" id="ARBA00025157"/>
    </source>
</evidence>
<dbReference type="GO" id="GO:0043190">
    <property type="term" value="C:ATP-binding cassette (ABC) transporter complex"/>
    <property type="evidence" value="ECO:0007669"/>
    <property type="project" value="TreeGrafter"/>
</dbReference>
<evidence type="ECO:0000256" key="5">
    <source>
        <dbReference type="ARBA" id="ARBA00022741"/>
    </source>
</evidence>
<keyword evidence="8 10" id="KW-0472">Membrane</keyword>
<feature type="domain" description="ABC transporter" evidence="11">
    <location>
        <begin position="5"/>
        <end position="244"/>
    </location>
</feature>
<organism evidence="12 13">
    <name type="scientific">Acetanaerobacterium elongatum</name>
    <dbReference type="NCBI Taxonomy" id="258515"/>
    <lineage>
        <taxon>Bacteria</taxon>
        <taxon>Bacillati</taxon>
        <taxon>Bacillota</taxon>
        <taxon>Clostridia</taxon>
        <taxon>Eubacteriales</taxon>
        <taxon>Oscillospiraceae</taxon>
        <taxon>Acetanaerobacterium</taxon>
    </lineage>
</organism>
<keyword evidence="3 10" id="KW-0813">Transport</keyword>
<dbReference type="Pfam" id="PF00005">
    <property type="entry name" value="ABC_tran"/>
    <property type="match status" value="1"/>
</dbReference>
<dbReference type="OrthoDB" id="9784332at2"/>
<dbReference type="AlphaFoldDB" id="A0A1G9V8E6"/>
<dbReference type="InterPro" id="IPR027417">
    <property type="entry name" value="P-loop_NTPase"/>
</dbReference>
<comment type="similarity">
    <text evidence="2 10">Belongs to the ABC transporter superfamily.</text>
</comment>
<keyword evidence="6 10" id="KW-0067">ATP-binding</keyword>
<dbReference type="InterPro" id="IPR015856">
    <property type="entry name" value="ABC_transpr_CbiO/EcfA_su"/>
</dbReference>
<dbReference type="GO" id="GO:0042626">
    <property type="term" value="F:ATPase-coupled transmembrane transporter activity"/>
    <property type="evidence" value="ECO:0007669"/>
    <property type="project" value="TreeGrafter"/>
</dbReference>
<comment type="function">
    <text evidence="10">Part of an ABC transporter complex. Responsible for energy coupling to the transport system.</text>
</comment>
<dbReference type="InterPro" id="IPR017871">
    <property type="entry name" value="ABC_transporter-like_CS"/>
</dbReference>
<keyword evidence="4 10" id="KW-1003">Cell membrane</keyword>
<keyword evidence="7" id="KW-1278">Translocase</keyword>
<dbReference type="CDD" id="cd03225">
    <property type="entry name" value="ABC_cobalt_CbiO_domain1"/>
    <property type="match status" value="1"/>
</dbReference>
<dbReference type="NCBIfam" id="NF010167">
    <property type="entry name" value="PRK13648.1"/>
    <property type="match status" value="1"/>
</dbReference>
<dbReference type="SUPFAM" id="SSF52540">
    <property type="entry name" value="P-loop containing nucleoside triphosphate hydrolases"/>
    <property type="match status" value="1"/>
</dbReference>
<dbReference type="InterPro" id="IPR030947">
    <property type="entry name" value="EcfA_1"/>
</dbReference>
<dbReference type="InterPro" id="IPR003593">
    <property type="entry name" value="AAA+_ATPase"/>
</dbReference>
<dbReference type="PANTHER" id="PTHR43553:SF24">
    <property type="entry name" value="ENERGY-COUPLING FACTOR TRANSPORTER ATP-BINDING PROTEIN ECFA1"/>
    <property type="match status" value="1"/>
</dbReference>
<dbReference type="SMART" id="SM00382">
    <property type="entry name" value="AAA"/>
    <property type="match status" value="1"/>
</dbReference>
<name>A0A1G9V8E6_9FIRM</name>
<keyword evidence="13" id="KW-1185">Reference proteome</keyword>
<dbReference type="EMBL" id="FNID01000003">
    <property type="protein sequence ID" value="SDM68498.1"/>
    <property type="molecule type" value="Genomic_DNA"/>
</dbReference>
<reference evidence="12 13" key="1">
    <citation type="submission" date="2016-10" db="EMBL/GenBank/DDBJ databases">
        <authorList>
            <person name="de Groot N.N."/>
        </authorList>
    </citation>
    <scope>NUCLEOTIDE SEQUENCE [LARGE SCALE GENOMIC DNA]</scope>
    <source>
        <strain evidence="12 13">CGMCC 1.5012</strain>
    </source>
</reference>